<dbReference type="PANTHER" id="PTHR30614">
    <property type="entry name" value="MEMBRANE COMPONENT OF AMINO ACID ABC TRANSPORTER"/>
    <property type="match status" value="1"/>
</dbReference>
<gene>
    <name evidence="10" type="ORF">ABC228_13855</name>
</gene>
<dbReference type="EMBL" id="JBDIML010000004">
    <property type="protein sequence ID" value="MEN2768261.1"/>
    <property type="molecule type" value="Genomic_DNA"/>
</dbReference>
<comment type="subcellular location">
    <subcellularLocation>
        <location evidence="1 8">Cell membrane</location>
        <topology evidence="1 8">Multi-pass membrane protein</topology>
    </subcellularLocation>
</comment>
<evidence type="ECO:0000256" key="4">
    <source>
        <dbReference type="ARBA" id="ARBA00022692"/>
    </source>
</evidence>
<comment type="caution">
    <text evidence="10">The sequence shown here is derived from an EMBL/GenBank/DDBJ whole genome shotgun (WGS) entry which is preliminary data.</text>
</comment>
<dbReference type="PANTHER" id="PTHR30614:SF0">
    <property type="entry name" value="L-CYSTINE TRANSPORT SYSTEM PERMEASE PROTEIN TCYL"/>
    <property type="match status" value="1"/>
</dbReference>
<evidence type="ECO:0000256" key="2">
    <source>
        <dbReference type="ARBA" id="ARBA00022448"/>
    </source>
</evidence>
<evidence type="ECO:0000256" key="7">
    <source>
        <dbReference type="ARBA" id="ARBA00023136"/>
    </source>
</evidence>
<feature type="transmembrane region" description="Helical" evidence="8">
    <location>
        <begin position="151"/>
        <end position="176"/>
    </location>
</feature>
<dbReference type="CDD" id="cd06261">
    <property type="entry name" value="TM_PBP2"/>
    <property type="match status" value="1"/>
</dbReference>
<name>A0ABU9XIX7_9BACI</name>
<dbReference type="PROSITE" id="PS50928">
    <property type="entry name" value="ABC_TM1"/>
    <property type="match status" value="1"/>
</dbReference>
<dbReference type="InterPro" id="IPR035906">
    <property type="entry name" value="MetI-like_sf"/>
</dbReference>
<keyword evidence="6 8" id="KW-1133">Transmembrane helix</keyword>
<evidence type="ECO:0000256" key="8">
    <source>
        <dbReference type="RuleBase" id="RU363032"/>
    </source>
</evidence>
<feature type="domain" description="ABC transmembrane type-1" evidence="9">
    <location>
        <begin position="29"/>
        <end position="217"/>
    </location>
</feature>
<dbReference type="InterPro" id="IPR000515">
    <property type="entry name" value="MetI-like"/>
</dbReference>
<dbReference type="RefSeq" id="WP_345825739.1">
    <property type="nucleotide sequence ID" value="NZ_JBDIML010000004.1"/>
</dbReference>
<dbReference type="Pfam" id="PF00528">
    <property type="entry name" value="BPD_transp_1"/>
    <property type="match status" value="1"/>
</dbReference>
<dbReference type="NCBIfam" id="TIGR01726">
    <property type="entry name" value="HEQRo_perm_3TM"/>
    <property type="match status" value="1"/>
</dbReference>
<accession>A0ABU9XIX7</accession>
<dbReference type="SUPFAM" id="SSF161098">
    <property type="entry name" value="MetI-like"/>
    <property type="match status" value="1"/>
</dbReference>
<protein>
    <submittedName>
        <fullName evidence="10">ABC transporter permease subunit</fullName>
    </submittedName>
</protein>
<evidence type="ECO:0000259" key="9">
    <source>
        <dbReference type="PROSITE" id="PS50928"/>
    </source>
</evidence>
<feature type="transmembrane region" description="Helical" evidence="8">
    <location>
        <begin position="196"/>
        <end position="216"/>
    </location>
</feature>
<sequence>MFEIDNVQLENLFDAELAWESLPFLLEGVPMTISLAIIGMVIGLILGFFIALARGSNTILLRWPSRLYISFMRSTPIIAFLFLIYFGLPIIGIKLTAFVAASIAFGLNSAGYIAEIYRAALLSVDKGQWEAAKALNIGYWKTMRKIILPQAIRIAIPPLANVFLSVMLGTSLAAIITVPELFQKAQIVAGRTFDAMTMYITIMLIYWPIGIAINFLQERLEARYSKFIKPEIR</sequence>
<keyword evidence="7 8" id="KW-0472">Membrane</keyword>
<keyword evidence="11" id="KW-1185">Reference proteome</keyword>
<dbReference type="InterPro" id="IPR043429">
    <property type="entry name" value="ArtM/GltK/GlnP/TcyL/YhdX-like"/>
</dbReference>
<keyword evidence="2 8" id="KW-0813">Transport</keyword>
<evidence type="ECO:0000313" key="11">
    <source>
        <dbReference type="Proteomes" id="UP001444625"/>
    </source>
</evidence>
<dbReference type="InterPro" id="IPR010065">
    <property type="entry name" value="AA_ABC_transptr_permease_3TM"/>
</dbReference>
<evidence type="ECO:0000313" key="10">
    <source>
        <dbReference type="EMBL" id="MEN2768261.1"/>
    </source>
</evidence>
<keyword evidence="5" id="KW-0029">Amino-acid transport</keyword>
<feature type="transmembrane region" description="Helical" evidence="8">
    <location>
        <begin position="31"/>
        <end position="53"/>
    </location>
</feature>
<keyword evidence="4 8" id="KW-0812">Transmembrane</keyword>
<comment type="similarity">
    <text evidence="8">Belongs to the binding-protein-dependent transport system permease family.</text>
</comment>
<evidence type="ECO:0000256" key="1">
    <source>
        <dbReference type="ARBA" id="ARBA00004651"/>
    </source>
</evidence>
<feature type="transmembrane region" description="Helical" evidence="8">
    <location>
        <begin position="97"/>
        <end position="117"/>
    </location>
</feature>
<evidence type="ECO:0000256" key="3">
    <source>
        <dbReference type="ARBA" id="ARBA00022475"/>
    </source>
</evidence>
<proteinExistence type="inferred from homology"/>
<keyword evidence="3" id="KW-1003">Cell membrane</keyword>
<feature type="transmembrane region" description="Helical" evidence="8">
    <location>
        <begin position="74"/>
        <end position="91"/>
    </location>
</feature>
<dbReference type="Proteomes" id="UP001444625">
    <property type="component" value="Unassembled WGS sequence"/>
</dbReference>
<dbReference type="Gene3D" id="1.10.3720.10">
    <property type="entry name" value="MetI-like"/>
    <property type="match status" value="1"/>
</dbReference>
<evidence type="ECO:0000256" key="5">
    <source>
        <dbReference type="ARBA" id="ARBA00022970"/>
    </source>
</evidence>
<reference evidence="10 11" key="1">
    <citation type="submission" date="2024-05" db="EMBL/GenBank/DDBJ databases">
        <authorList>
            <person name="Haq I."/>
            <person name="Ullah Z."/>
            <person name="Ahmad R."/>
            <person name="Li M."/>
            <person name="Tong Y."/>
        </authorList>
    </citation>
    <scope>NUCLEOTIDE SEQUENCE [LARGE SCALE GENOMIC DNA]</scope>
    <source>
        <strain evidence="10 11">16A2E</strain>
    </source>
</reference>
<organism evidence="10 11">
    <name type="scientific">Ornithinibacillus xuwenensis</name>
    <dbReference type="NCBI Taxonomy" id="3144668"/>
    <lineage>
        <taxon>Bacteria</taxon>
        <taxon>Bacillati</taxon>
        <taxon>Bacillota</taxon>
        <taxon>Bacilli</taxon>
        <taxon>Bacillales</taxon>
        <taxon>Bacillaceae</taxon>
        <taxon>Ornithinibacillus</taxon>
    </lineage>
</organism>
<evidence type="ECO:0000256" key="6">
    <source>
        <dbReference type="ARBA" id="ARBA00022989"/>
    </source>
</evidence>